<dbReference type="InterPro" id="IPR000983">
    <property type="entry name" value="Bac_GSPG_pilin"/>
</dbReference>
<organism evidence="7 8">
    <name type="scientific">Halanaerobium salsuginis</name>
    <dbReference type="NCBI Taxonomy" id="29563"/>
    <lineage>
        <taxon>Bacteria</taxon>
        <taxon>Bacillati</taxon>
        <taxon>Bacillota</taxon>
        <taxon>Clostridia</taxon>
        <taxon>Halanaerobiales</taxon>
        <taxon>Halanaerobiaceae</taxon>
        <taxon>Halanaerobium</taxon>
    </lineage>
</organism>
<evidence type="ECO:0000256" key="2">
    <source>
        <dbReference type="ARBA" id="ARBA00022481"/>
    </source>
</evidence>
<feature type="transmembrane region" description="Helical" evidence="6">
    <location>
        <begin position="12"/>
        <end position="34"/>
    </location>
</feature>
<gene>
    <name evidence="7" type="ORF">SAMN02983006_00111</name>
</gene>
<name>A0A1I4EUR6_9FIRM</name>
<dbReference type="NCBIfam" id="TIGR02532">
    <property type="entry name" value="IV_pilin_GFxxxE"/>
    <property type="match status" value="1"/>
</dbReference>
<keyword evidence="2" id="KW-0488">Methylation</keyword>
<dbReference type="SUPFAM" id="SSF54523">
    <property type="entry name" value="Pili subunits"/>
    <property type="match status" value="1"/>
</dbReference>
<evidence type="ECO:0000256" key="6">
    <source>
        <dbReference type="SAM" id="Phobius"/>
    </source>
</evidence>
<evidence type="ECO:0000313" key="8">
    <source>
        <dbReference type="Proteomes" id="UP000199006"/>
    </source>
</evidence>
<reference evidence="7 8" key="1">
    <citation type="submission" date="2016-10" db="EMBL/GenBank/DDBJ databases">
        <authorList>
            <person name="de Groot N.N."/>
        </authorList>
    </citation>
    <scope>NUCLEOTIDE SEQUENCE [LARGE SCALE GENOMIC DNA]</scope>
    <source>
        <strain evidence="7 8">ATCC 51327</strain>
    </source>
</reference>
<dbReference type="Proteomes" id="UP000199006">
    <property type="component" value="Unassembled WGS sequence"/>
</dbReference>
<dbReference type="GO" id="GO:0015628">
    <property type="term" value="P:protein secretion by the type II secretion system"/>
    <property type="evidence" value="ECO:0007669"/>
    <property type="project" value="InterPro"/>
</dbReference>
<proteinExistence type="predicted"/>
<dbReference type="GO" id="GO:0015627">
    <property type="term" value="C:type II protein secretion system complex"/>
    <property type="evidence" value="ECO:0007669"/>
    <property type="project" value="InterPro"/>
</dbReference>
<keyword evidence="4 6" id="KW-1133">Transmembrane helix</keyword>
<keyword evidence="3 6" id="KW-0812">Transmembrane</keyword>
<dbReference type="PANTHER" id="PTHR30093">
    <property type="entry name" value="GENERAL SECRETION PATHWAY PROTEIN G"/>
    <property type="match status" value="1"/>
</dbReference>
<dbReference type="EMBL" id="FOTI01000001">
    <property type="protein sequence ID" value="SFL08266.1"/>
    <property type="molecule type" value="Genomic_DNA"/>
</dbReference>
<dbReference type="PANTHER" id="PTHR30093:SF44">
    <property type="entry name" value="TYPE II SECRETION SYSTEM CORE PROTEIN G"/>
    <property type="match status" value="1"/>
</dbReference>
<dbReference type="PROSITE" id="PS00409">
    <property type="entry name" value="PROKAR_NTER_METHYL"/>
    <property type="match status" value="1"/>
</dbReference>
<accession>A0A1I4EUR6</accession>
<dbReference type="STRING" id="29563.SAMN02983006_00111"/>
<evidence type="ECO:0000256" key="4">
    <source>
        <dbReference type="ARBA" id="ARBA00022989"/>
    </source>
</evidence>
<dbReference type="AlphaFoldDB" id="A0A1I4EUR6"/>
<evidence type="ECO:0000256" key="1">
    <source>
        <dbReference type="ARBA" id="ARBA00004167"/>
    </source>
</evidence>
<dbReference type="InterPro" id="IPR012902">
    <property type="entry name" value="N_methyl_site"/>
</dbReference>
<dbReference type="PRINTS" id="PR00813">
    <property type="entry name" value="BCTERIALGSPG"/>
</dbReference>
<dbReference type="Gene3D" id="3.30.700.10">
    <property type="entry name" value="Glycoprotein, Type 4 Pilin"/>
    <property type="match status" value="1"/>
</dbReference>
<evidence type="ECO:0000313" key="7">
    <source>
        <dbReference type="EMBL" id="SFL08266.1"/>
    </source>
</evidence>
<dbReference type="GO" id="GO:0016020">
    <property type="term" value="C:membrane"/>
    <property type="evidence" value="ECO:0007669"/>
    <property type="project" value="UniProtKB-SubCell"/>
</dbReference>
<dbReference type="RefSeq" id="WP_089858017.1">
    <property type="nucleotide sequence ID" value="NZ_FOTI01000001.1"/>
</dbReference>
<dbReference type="Pfam" id="PF07963">
    <property type="entry name" value="N_methyl"/>
    <property type="match status" value="1"/>
</dbReference>
<keyword evidence="5 6" id="KW-0472">Membrane</keyword>
<dbReference type="InterPro" id="IPR045584">
    <property type="entry name" value="Pilin-like"/>
</dbReference>
<keyword evidence="8" id="KW-1185">Reference proteome</keyword>
<protein>
    <submittedName>
        <fullName evidence="7">General secretion pathway protein G</fullName>
    </submittedName>
</protein>
<evidence type="ECO:0000256" key="5">
    <source>
        <dbReference type="ARBA" id="ARBA00023136"/>
    </source>
</evidence>
<evidence type="ECO:0000256" key="3">
    <source>
        <dbReference type="ARBA" id="ARBA00022692"/>
    </source>
</evidence>
<dbReference type="OrthoDB" id="2112395at2"/>
<sequence length="140" mass="14852">MKNIRKVFKRNEGFTLIELLIVIVILGILAAIAVPNLAGLTDTADKAAVQANMRTLMTEIEAFKAQHPNSTITVSTTDGLDISFTNAGGDTFDSSAVTSLNDQNVTLTTPENADADYSIKASIDNWSVTITDSGITTSGE</sequence>
<comment type="subcellular location">
    <subcellularLocation>
        <location evidence="1">Membrane</location>
        <topology evidence="1">Single-pass membrane protein</topology>
    </subcellularLocation>
</comment>